<evidence type="ECO:0000256" key="1">
    <source>
        <dbReference type="SAM" id="MobiDB-lite"/>
    </source>
</evidence>
<evidence type="ECO:0000313" key="3">
    <source>
        <dbReference type="Proteomes" id="UP000076962"/>
    </source>
</evidence>
<protein>
    <submittedName>
        <fullName evidence="2">Uncharacterized protein</fullName>
    </submittedName>
</protein>
<dbReference type="AlphaFoldDB" id="A0A176S6Q7"/>
<reference evidence="2 3" key="1">
    <citation type="submission" date="2016-05" db="EMBL/GenBank/DDBJ databases">
        <title>Single-cell genome of chain-forming Candidatus Thiomargarita nelsonii and comparison to other large sulfur-oxidizing bacteria.</title>
        <authorList>
            <person name="Winkel M."/>
            <person name="Salman V."/>
            <person name="Woyke T."/>
            <person name="Schulz-Vogt H."/>
            <person name="Richter M."/>
            <person name="Flood B."/>
            <person name="Bailey J."/>
            <person name="Amann R."/>
            <person name="Mussmann M."/>
        </authorList>
    </citation>
    <scope>NUCLEOTIDE SEQUENCE [LARGE SCALE GENOMIC DNA]</scope>
    <source>
        <strain evidence="2 3">THI036</strain>
    </source>
</reference>
<evidence type="ECO:0000313" key="2">
    <source>
        <dbReference type="EMBL" id="OAD23763.1"/>
    </source>
</evidence>
<dbReference type="Proteomes" id="UP000076962">
    <property type="component" value="Unassembled WGS sequence"/>
</dbReference>
<proteinExistence type="predicted"/>
<sequence length="85" mass="9732">RDAHHYGTKNNMPNKTSGNEKNSVTDDGINQTDLRLTKETENAPIFIPAHATRKEEIKSSGYQQIKYKWTETIGDRKQGHFKAED</sequence>
<dbReference type="EMBL" id="LUTY01000172">
    <property type="protein sequence ID" value="OAD23763.1"/>
    <property type="molecule type" value="Genomic_DNA"/>
</dbReference>
<feature type="non-terminal residue" evidence="2">
    <location>
        <position position="1"/>
    </location>
</feature>
<keyword evidence="3" id="KW-1185">Reference proteome</keyword>
<organism evidence="2 3">
    <name type="scientific">Candidatus Thiomargarita nelsonii</name>
    <dbReference type="NCBI Taxonomy" id="1003181"/>
    <lineage>
        <taxon>Bacteria</taxon>
        <taxon>Pseudomonadati</taxon>
        <taxon>Pseudomonadota</taxon>
        <taxon>Gammaproteobacteria</taxon>
        <taxon>Thiotrichales</taxon>
        <taxon>Thiotrichaceae</taxon>
        <taxon>Thiomargarita</taxon>
    </lineage>
</organism>
<feature type="region of interest" description="Disordered" evidence="1">
    <location>
        <begin position="1"/>
        <end position="30"/>
    </location>
</feature>
<name>A0A176S6Q7_9GAMM</name>
<accession>A0A176S6Q7</accession>
<feature type="compositionally biased region" description="Polar residues" evidence="1">
    <location>
        <begin position="8"/>
        <end position="22"/>
    </location>
</feature>
<comment type="caution">
    <text evidence="2">The sequence shown here is derived from an EMBL/GenBank/DDBJ whole genome shotgun (WGS) entry which is preliminary data.</text>
</comment>
<gene>
    <name evidence="2" type="ORF">THIOM_000392</name>
</gene>